<dbReference type="Proteomes" id="UP000001037">
    <property type="component" value="Chromosome"/>
</dbReference>
<dbReference type="HOGENOM" id="CLU_074026_0_0_2"/>
<dbReference type="eggNOG" id="arCOG06986">
    <property type="taxonomic scope" value="Archaea"/>
</dbReference>
<keyword evidence="1" id="KW-0472">Membrane</keyword>
<proteinExistence type="predicted"/>
<feature type="transmembrane region" description="Helical" evidence="1">
    <location>
        <begin position="62"/>
        <end position="83"/>
    </location>
</feature>
<organism evidence="2 3">
    <name type="scientific">Pyrolobus fumarii (strain DSM 11204 / 1A)</name>
    <dbReference type="NCBI Taxonomy" id="694429"/>
    <lineage>
        <taxon>Archaea</taxon>
        <taxon>Thermoproteota</taxon>
        <taxon>Thermoprotei</taxon>
        <taxon>Desulfurococcales</taxon>
        <taxon>Pyrodictiaceae</taxon>
        <taxon>Pyrolobus</taxon>
    </lineage>
</organism>
<dbReference type="EMBL" id="CP002838">
    <property type="protein sequence ID" value="AEM39122.1"/>
    <property type="molecule type" value="Genomic_DNA"/>
</dbReference>
<keyword evidence="3" id="KW-1185">Reference proteome</keyword>
<dbReference type="InParanoid" id="G0EG97"/>
<dbReference type="STRING" id="694429.Pyrfu_1263"/>
<evidence type="ECO:0000313" key="3">
    <source>
        <dbReference type="Proteomes" id="UP000001037"/>
    </source>
</evidence>
<feature type="transmembrane region" description="Helical" evidence="1">
    <location>
        <begin position="32"/>
        <end position="56"/>
    </location>
</feature>
<dbReference type="AlphaFoldDB" id="G0EG97"/>
<evidence type="ECO:0000313" key="2">
    <source>
        <dbReference type="EMBL" id="AEM39122.1"/>
    </source>
</evidence>
<dbReference type="KEGG" id="pfm:Pyrfu_1263"/>
<sequence length="331" mass="35606">MYLLARVMGHLSVWCDCLQGLRIVPVLHGSSIATLVAVGAFAFILLLFVFASIFAAGAPLPAVAFILVFGLLLGLIIIHELVVHRRFERLYSRAVELIAGFDGSVLRFSRSVAARRVLIASSGWWVSTGRSRSYRFEARVEPLGEVTVGDSFRVGGSWGVVVDKDGSGAVVLEGVLLEEPGLDGVVIAVVPAVPPVFRYTRLDAVDEGDAGFLEVASGEGLRGRLVLVSRSRARGARAELLASLEGRSARLVLCRVHGTGEARFEERLAPGEHLVVVSIPRRFSPMAFAEATGLRVGGVLPAYRVRLVLDIPFARDIVVERELQASAASRA</sequence>
<keyword evidence="1" id="KW-0812">Transmembrane</keyword>
<reference evidence="2 3" key="1">
    <citation type="journal article" date="2011" name="Stand. Genomic Sci.">
        <title>Complete genome sequence of the hyperthermophilic chemolithoautotroph Pyrolobus fumarii type strain (1A).</title>
        <authorList>
            <person name="Anderson I."/>
            <person name="Goker M."/>
            <person name="Nolan M."/>
            <person name="Lucas S."/>
            <person name="Hammon N."/>
            <person name="Deshpande S."/>
            <person name="Cheng J.F."/>
            <person name="Tapia R."/>
            <person name="Han C."/>
            <person name="Goodwin L."/>
            <person name="Pitluck S."/>
            <person name="Huntemann M."/>
            <person name="Liolios K."/>
            <person name="Ivanova N."/>
            <person name="Pagani I."/>
            <person name="Mavromatis K."/>
            <person name="Ovchinikova G."/>
            <person name="Pati A."/>
            <person name="Chen A."/>
            <person name="Palaniappan K."/>
            <person name="Land M."/>
            <person name="Hauser L."/>
            <person name="Brambilla E.M."/>
            <person name="Huber H."/>
            <person name="Yasawong M."/>
            <person name="Rohde M."/>
            <person name="Spring S."/>
            <person name="Abt B."/>
            <person name="Sikorski J."/>
            <person name="Wirth R."/>
            <person name="Detter J.C."/>
            <person name="Woyke T."/>
            <person name="Bristow J."/>
            <person name="Eisen J.A."/>
            <person name="Markowitz V."/>
            <person name="Hugenholtz P."/>
            <person name="Kyrpides N.C."/>
            <person name="Klenk H.P."/>
            <person name="Lapidus A."/>
        </authorList>
    </citation>
    <scope>NUCLEOTIDE SEQUENCE [LARGE SCALE GENOMIC DNA]</scope>
    <source>
        <strain evidence="3">DSM 11204 / 1A</strain>
    </source>
</reference>
<keyword evidence="1" id="KW-1133">Transmembrane helix</keyword>
<protein>
    <submittedName>
        <fullName evidence="2">Uncharacterized protein</fullName>
    </submittedName>
</protein>
<gene>
    <name evidence="2" type="ordered locus">Pyrfu_1263</name>
</gene>
<evidence type="ECO:0000256" key="1">
    <source>
        <dbReference type="SAM" id="Phobius"/>
    </source>
</evidence>
<name>G0EG97_PYRF1</name>
<accession>G0EG97</accession>